<comment type="similarity">
    <text evidence="6">Belongs to the major facilitator superfamily. Allantoate permease family.</text>
</comment>
<feature type="transmembrane region" description="Helical" evidence="7">
    <location>
        <begin position="393"/>
        <end position="416"/>
    </location>
</feature>
<dbReference type="FunFam" id="1.20.1250.20:FF:000064">
    <property type="entry name" value="MFS allantoate transporter"/>
    <property type="match status" value="1"/>
</dbReference>
<evidence type="ECO:0000256" key="4">
    <source>
        <dbReference type="ARBA" id="ARBA00022989"/>
    </source>
</evidence>
<feature type="transmembrane region" description="Helical" evidence="7">
    <location>
        <begin position="368"/>
        <end position="387"/>
    </location>
</feature>
<feature type="domain" description="Major facilitator superfamily (MFS) profile" evidence="8">
    <location>
        <begin position="71"/>
        <end position="488"/>
    </location>
</feature>
<protein>
    <submittedName>
        <fullName evidence="9">Thiamine pathway transporter THI73</fullName>
    </submittedName>
</protein>
<dbReference type="OrthoDB" id="6730379at2759"/>
<sequence length="517" mass="57339">MAEKLGKDIEASLSNGNEISRTVSIGDGSEKRVLDSRDVDAALNFLESHGQTLSFEDINEKKLVRKVDWMLMPLMFGCYFLQYSDKTLINFASVMGLIEDTNMPPNGFSNLAMVFYVSFLVCEPLQTYFIQRFPVAKWLGVNVILWGITVACNSAVSNYASVVALRVLLGVMESSVAPSLILITGMWYTRSEQVVRSGIWYQGTSIGPAISSLLSFGFLHYANSHPNAAFKSWQILFLLYGLVTIVVGICVVLFLPDNPMQAKRLTDTEKIFIINRVRSNGTGIENKKYKPKQVRETLLDVRTWLISLIVISTNVPNGAVSSFQSIIIKSFGFDEYETLLLGIPGAAIAFCSVLFGTLWAGRFNARSYAIIFLIIPTLTGGALMAWLPADNKAGLLAGNYITNTVGASLPLLYSWITANYAGYSKKTTMSAIVLMSFCVGNIIGPKTFQAKDAPAYIPAKITIVAFLSCAIVLVVTLDFLYVRENKKRDRAGEVEMPEDWELMDLTDKQNLRFRYLL</sequence>
<dbReference type="VEuPathDB" id="FungiDB:AB675_7868"/>
<dbReference type="EMBL" id="LFJN01000010">
    <property type="protein sequence ID" value="KPI41017.1"/>
    <property type="molecule type" value="Genomic_DNA"/>
</dbReference>
<organism evidence="9 10">
    <name type="scientific">Cyphellophora attinorum</name>
    <dbReference type="NCBI Taxonomy" id="1664694"/>
    <lineage>
        <taxon>Eukaryota</taxon>
        <taxon>Fungi</taxon>
        <taxon>Dikarya</taxon>
        <taxon>Ascomycota</taxon>
        <taxon>Pezizomycotina</taxon>
        <taxon>Eurotiomycetes</taxon>
        <taxon>Chaetothyriomycetidae</taxon>
        <taxon>Chaetothyriales</taxon>
        <taxon>Cyphellophoraceae</taxon>
        <taxon>Cyphellophora</taxon>
    </lineage>
</organism>
<keyword evidence="10" id="KW-1185">Reference proteome</keyword>
<dbReference type="CDD" id="cd17327">
    <property type="entry name" value="MFS_FEN2_like"/>
    <property type="match status" value="1"/>
</dbReference>
<evidence type="ECO:0000256" key="5">
    <source>
        <dbReference type="ARBA" id="ARBA00023136"/>
    </source>
</evidence>
<proteinExistence type="inferred from homology"/>
<dbReference type="Proteomes" id="UP000038010">
    <property type="component" value="Unassembled WGS sequence"/>
</dbReference>
<evidence type="ECO:0000256" key="7">
    <source>
        <dbReference type="SAM" id="Phobius"/>
    </source>
</evidence>
<evidence type="ECO:0000313" key="10">
    <source>
        <dbReference type="Proteomes" id="UP000038010"/>
    </source>
</evidence>
<name>A0A0N1HBW8_9EURO</name>
<dbReference type="AlphaFoldDB" id="A0A0N1HBW8"/>
<accession>A0A0N1HBW8</accession>
<dbReference type="InterPro" id="IPR011701">
    <property type="entry name" value="MFS"/>
</dbReference>
<dbReference type="Gene3D" id="1.20.1250.20">
    <property type="entry name" value="MFS general substrate transporter like domains"/>
    <property type="match status" value="2"/>
</dbReference>
<evidence type="ECO:0000259" key="8">
    <source>
        <dbReference type="PROSITE" id="PS50850"/>
    </source>
</evidence>
<keyword evidence="5 7" id="KW-0472">Membrane</keyword>
<dbReference type="GO" id="GO:0022857">
    <property type="term" value="F:transmembrane transporter activity"/>
    <property type="evidence" value="ECO:0007669"/>
    <property type="project" value="InterPro"/>
</dbReference>
<dbReference type="PROSITE" id="PS50850">
    <property type="entry name" value="MFS"/>
    <property type="match status" value="1"/>
</dbReference>
<comment type="subcellular location">
    <subcellularLocation>
        <location evidence="1">Membrane</location>
        <topology evidence="1">Multi-pass membrane protein</topology>
    </subcellularLocation>
</comment>
<feature type="transmembrane region" description="Helical" evidence="7">
    <location>
        <begin position="162"/>
        <end position="187"/>
    </location>
</feature>
<dbReference type="RefSeq" id="XP_018000980.1">
    <property type="nucleotide sequence ID" value="XM_018148269.1"/>
</dbReference>
<dbReference type="PANTHER" id="PTHR43791:SF40">
    <property type="entry name" value="THIAMINE PATHWAY TRANSPORTER THI73"/>
    <property type="match status" value="1"/>
</dbReference>
<evidence type="ECO:0000256" key="6">
    <source>
        <dbReference type="ARBA" id="ARBA00037968"/>
    </source>
</evidence>
<comment type="caution">
    <text evidence="9">The sequence shown here is derived from an EMBL/GenBank/DDBJ whole genome shotgun (WGS) entry which is preliminary data.</text>
</comment>
<feature type="transmembrane region" description="Helical" evidence="7">
    <location>
        <begin position="199"/>
        <end position="221"/>
    </location>
</feature>
<feature type="transmembrane region" description="Helical" evidence="7">
    <location>
        <begin position="456"/>
        <end position="481"/>
    </location>
</feature>
<dbReference type="InterPro" id="IPR036259">
    <property type="entry name" value="MFS_trans_sf"/>
</dbReference>
<evidence type="ECO:0000313" key="9">
    <source>
        <dbReference type="EMBL" id="KPI41017.1"/>
    </source>
</evidence>
<feature type="transmembrane region" description="Helical" evidence="7">
    <location>
        <begin position="428"/>
        <end position="444"/>
    </location>
</feature>
<evidence type="ECO:0000256" key="2">
    <source>
        <dbReference type="ARBA" id="ARBA00022448"/>
    </source>
</evidence>
<dbReference type="GO" id="GO:0016020">
    <property type="term" value="C:membrane"/>
    <property type="evidence" value="ECO:0007669"/>
    <property type="project" value="UniProtKB-SubCell"/>
</dbReference>
<dbReference type="Pfam" id="PF07690">
    <property type="entry name" value="MFS_1"/>
    <property type="match status" value="1"/>
</dbReference>
<evidence type="ECO:0000256" key="1">
    <source>
        <dbReference type="ARBA" id="ARBA00004141"/>
    </source>
</evidence>
<dbReference type="PANTHER" id="PTHR43791">
    <property type="entry name" value="PERMEASE-RELATED"/>
    <property type="match status" value="1"/>
</dbReference>
<feature type="transmembrane region" description="Helical" evidence="7">
    <location>
        <begin position="135"/>
        <end position="156"/>
    </location>
</feature>
<feature type="transmembrane region" description="Helical" evidence="7">
    <location>
        <begin position="339"/>
        <end position="361"/>
    </location>
</feature>
<feature type="transmembrane region" description="Helical" evidence="7">
    <location>
        <begin position="233"/>
        <end position="255"/>
    </location>
</feature>
<dbReference type="SUPFAM" id="SSF103473">
    <property type="entry name" value="MFS general substrate transporter"/>
    <property type="match status" value="1"/>
</dbReference>
<keyword evidence="2" id="KW-0813">Transport</keyword>
<keyword evidence="3 7" id="KW-0812">Transmembrane</keyword>
<evidence type="ECO:0000256" key="3">
    <source>
        <dbReference type="ARBA" id="ARBA00022692"/>
    </source>
</evidence>
<dbReference type="GeneID" id="28740149"/>
<keyword evidence="4 7" id="KW-1133">Transmembrane helix</keyword>
<reference evidence="9 10" key="1">
    <citation type="submission" date="2015-06" db="EMBL/GenBank/DDBJ databases">
        <title>Draft genome of the ant-associated black yeast Phialophora attae CBS 131958.</title>
        <authorList>
            <person name="Moreno L.F."/>
            <person name="Stielow B.J."/>
            <person name="de Hoog S."/>
            <person name="Vicente V.A."/>
            <person name="Weiss V.A."/>
            <person name="de Vries M."/>
            <person name="Cruz L.M."/>
            <person name="Souza E.M."/>
        </authorList>
    </citation>
    <scope>NUCLEOTIDE SEQUENCE [LARGE SCALE GENOMIC DNA]</scope>
    <source>
        <strain evidence="9 10">CBS 131958</strain>
    </source>
</reference>
<gene>
    <name evidence="9" type="ORF">AB675_7868</name>
</gene>
<dbReference type="InterPro" id="IPR020846">
    <property type="entry name" value="MFS_dom"/>
</dbReference>